<proteinExistence type="predicted"/>
<organism evidence="3 4">
    <name type="scientific">Duncaniella muris</name>
    <dbReference type="NCBI Taxonomy" id="2094150"/>
    <lineage>
        <taxon>Bacteria</taxon>
        <taxon>Pseudomonadati</taxon>
        <taxon>Bacteroidota</taxon>
        <taxon>Bacteroidia</taxon>
        <taxon>Bacteroidales</taxon>
        <taxon>Muribaculaceae</taxon>
        <taxon>Duncaniella</taxon>
    </lineage>
</organism>
<name>A0A2V1IKS6_9BACT</name>
<dbReference type="Proteomes" id="UP000244905">
    <property type="component" value="Unassembled WGS sequence"/>
</dbReference>
<dbReference type="RefSeq" id="WP_107033138.1">
    <property type="nucleotide sequence ID" value="NZ_PUEC01000032.1"/>
</dbReference>
<gene>
    <name evidence="3" type="ORF">C5O23_11775</name>
</gene>
<accession>A0A2V1IKS6</accession>
<protein>
    <submittedName>
        <fullName evidence="3">Mobilization protein</fullName>
    </submittedName>
</protein>
<dbReference type="Pfam" id="PF03432">
    <property type="entry name" value="Relaxase"/>
    <property type="match status" value="1"/>
</dbReference>
<reference evidence="4" key="1">
    <citation type="submission" date="2018-02" db="EMBL/GenBank/DDBJ databases">
        <authorList>
            <person name="Clavel T."/>
            <person name="Strowig T."/>
        </authorList>
    </citation>
    <scope>NUCLEOTIDE SEQUENCE [LARGE SCALE GENOMIC DNA]</scope>
    <source>
        <strain evidence="4">DSM 103720</strain>
    </source>
</reference>
<evidence type="ECO:0000256" key="1">
    <source>
        <dbReference type="SAM" id="MobiDB-lite"/>
    </source>
</evidence>
<feature type="compositionally biased region" description="Basic and acidic residues" evidence="1">
    <location>
        <begin position="471"/>
        <end position="481"/>
    </location>
</feature>
<comment type="caution">
    <text evidence="3">The sequence shown here is derived from an EMBL/GenBank/DDBJ whole genome shotgun (WGS) entry which is preliminary data.</text>
</comment>
<keyword evidence="4" id="KW-1185">Reference proteome</keyword>
<dbReference type="EMBL" id="PUEC01000032">
    <property type="protein sequence ID" value="PWB00738.1"/>
    <property type="molecule type" value="Genomic_DNA"/>
</dbReference>
<dbReference type="InterPro" id="IPR005094">
    <property type="entry name" value="Endonuclease_MobA/VirD2"/>
</dbReference>
<evidence type="ECO:0000313" key="4">
    <source>
        <dbReference type="Proteomes" id="UP000244905"/>
    </source>
</evidence>
<sequence length="520" mass="59613">MIATILPSSSNFHAVAYNEKKVALGVARLLEMSNFGHVGVLSQPTPKELQDYLIAYSSRNSRIKKAQFHLAISCKGHEKSEDELLDFAHKYLGEMGYGSEGQPLLVYSHTDTDNTHIHIITSRISPDGKKISDHHERVRSQAVLNRLVGNDVKAKAGEDLAASLTYTFSTFAQYKALMSSMGYEVYEKNDVVYIKRDGAVQVKINFAEISDRFHKVSVDDKRRRQLWAMLRKYRDVSSDRRELQDAVKRKLGIDLVFFGRSDNPYGYMIVDHANKTVYNGAWVLSIKSLLDFSTPEEKLARIDAFIDRLLEDNPTIDTWAINKKLFRSNAYIRRGVIYCGGITRPLKDFMASTILRNDKIRRIESFHPGSASERDLLCRIYKVNTPELVRLTPSRDNGYHDAVNNLNPLFDDDSITNLRAAIRSSGFHIRHEGDEWFAIDFSSKTIINLSEAGFDTRKLEYRRFEKLRRRQSTEKPRDKTTGRGIRGMRDAASGRGENREWEVGYRGDYNRIDDENSIKM</sequence>
<feature type="region of interest" description="Disordered" evidence="1">
    <location>
        <begin position="468"/>
        <end position="497"/>
    </location>
</feature>
<dbReference type="GeneID" id="82527010"/>
<dbReference type="AlphaFoldDB" id="A0A2V1IKS6"/>
<evidence type="ECO:0000259" key="2">
    <source>
        <dbReference type="Pfam" id="PF03432"/>
    </source>
</evidence>
<feature type="domain" description="MobA/VirD2-like nuclease" evidence="2">
    <location>
        <begin position="44"/>
        <end position="147"/>
    </location>
</feature>
<evidence type="ECO:0000313" key="3">
    <source>
        <dbReference type="EMBL" id="PWB00738.1"/>
    </source>
</evidence>